<sequence>MFVQLKTGFDVDRGPSWIGWVEFNKSWKTARFHGRELRRSHSPGPDANFYDVESDEWFWLSGPKRDRTDTRYGPRTTVVDDDAREAYEEFLNGAPLPGHALG</sequence>
<comment type="caution">
    <text evidence="1">The sequence shown here is derived from an EMBL/GenBank/DDBJ whole genome shotgun (WGS) entry which is preliminary data.</text>
</comment>
<protein>
    <submittedName>
        <fullName evidence="1">Uncharacterized protein</fullName>
    </submittedName>
</protein>
<dbReference type="EMBL" id="JAUCGQ010000001">
    <property type="protein sequence ID" value="MDM7855644.1"/>
    <property type="molecule type" value="Genomic_DNA"/>
</dbReference>
<evidence type="ECO:0000313" key="1">
    <source>
        <dbReference type="EMBL" id="MDM7855644.1"/>
    </source>
</evidence>
<evidence type="ECO:0000313" key="2">
    <source>
        <dbReference type="Proteomes" id="UP001529338"/>
    </source>
</evidence>
<gene>
    <name evidence="1" type="ORF">QRT04_11960</name>
</gene>
<name>A0ABT7SJA9_9CELL</name>
<reference evidence="1 2" key="1">
    <citation type="submission" date="2023-06" db="EMBL/GenBank/DDBJ databases">
        <title>Cellulomonas sp. MW4 Whole genome sequence.</title>
        <authorList>
            <person name="Park S."/>
        </authorList>
    </citation>
    <scope>NUCLEOTIDE SEQUENCE [LARGE SCALE GENOMIC DNA]</scope>
    <source>
        <strain evidence="1 2">MW4</strain>
    </source>
</reference>
<keyword evidence="2" id="KW-1185">Reference proteome</keyword>
<accession>A0ABT7SJA9</accession>
<dbReference type="Proteomes" id="UP001529338">
    <property type="component" value="Unassembled WGS sequence"/>
</dbReference>
<proteinExistence type="predicted"/>
<dbReference type="RefSeq" id="WP_289455501.1">
    <property type="nucleotide sequence ID" value="NZ_JAUCGQ010000001.1"/>
</dbReference>
<organism evidence="1 2">
    <name type="scientific">Cellulomonas alba</name>
    <dbReference type="NCBI Taxonomy" id="3053467"/>
    <lineage>
        <taxon>Bacteria</taxon>
        <taxon>Bacillati</taxon>
        <taxon>Actinomycetota</taxon>
        <taxon>Actinomycetes</taxon>
        <taxon>Micrococcales</taxon>
        <taxon>Cellulomonadaceae</taxon>
        <taxon>Cellulomonas</taxon>
    </lineage>
</organism>